<sequence>MSIRRVYVHGAGRRGADAWPGADPVSSEFVSFPSASTVQEQAELLVRGFGTAPVLFHAHSIGAVPVALAAQRMPVAGLVLVEPALYDIARGAEPVERHISIVTEARSQAENGDLRAFWAILRPLMFGGPFDPARWDAERPVAEHWAVTNLPWGHGVRRRMLSDIPTLVVTGGWNAEYETIAAELASDGAEHVVLPGAQHRPMDVPGFAELVTAFEASLPARPT</sequence>
<evidence type="ECO:0008006" key="3">
    <source>
        <dbReference type="Google" id="ProtNLM"/>
    </source>
</evidence>
<dbReference type="Gene3D" id="3.40.50.1820">
    <property type="entry name" value="alpha/beta hydrolase"/>
    <property type="match status" value="1"/>
</dbReference>
<dbReference type="Proteomes" id="UP001321543">
    <property type="component" value="Chromosome"/>
</dbReference>
<dbReference type="RefSeq" id="WP_286302294.1">
    <property type="nucleotide sequence ID" value="NZ_AP027728.1"/>
</dbReference>
<dbReference type="EMBL" id="AP027728">
    <property type="protein sequence ID" value="BDZ38447.1"/>
    <property type="molecule type" value="Genomic_DNA"/>
</dbReference>
<name>A0ABM8FSM6_9MICO</name>
<evidence type="ECO:0000313" key="2">
    <source>
        <dbReference type="Proteomes" id="UP001321543"/>
    </source>
</evidence>
<reference evidence="2" key="1">
    <citation type="journal article" date="2019" name="Int. J. Syst. Evol. Microbiol.">
        <title>The Global Catalogue of Microorganisms (GCM) 10K type strain sequencing project: providing services to taxonomists for standard genome sequencing and annotation.</title>
        <authorList>
            <consortium name="The Broad Institute Genomics Platform"/>
            <consortium name="The Broad Institute Genome Sequencing Center for Infectious Disease"/>
            <person name="Wu L."/>
            <person name="Ma J."/>
        </authorList>
    </citation>
    <scope>NUCLEOTIDE SEQUENCE [LARGE SCALE GENOMIC DNA]</scope>
    <source>
        <strain evidence="2">NBRC 106310</strain>
    </source>
</reference>
<keyword evidence="2" id="KW-1185">Reference proteome</keyword>
<accession>A0ABM8FSM6</accession>
<evidence type="ECO:0000313" key="1">
    <source>
        <dbReference type="EMBL" id="BDZ38447.1"/>
    </source>
</evidence>
<protein>
    <recommendedName>
        <fullName evidence="3">AB hydrolase-1 domain-containing protein</fullName>
    </recommendedName>
</protein>
<proteinExistence type="predicted"/>
<dbReference type="SUPFAM" id="SSF53474">
    <property type="entry name" value="alpha/beta-Hydrolases"/>
    <property type="match status" value="1"/>
</dbReference>
<organism evidence="1 2">
    <name type="scientific">Microbacterium suwonense</name>
    <dbReference type="NCBI Taxonomy" id="683047"/>
    <lineage>
        <taxon>Bacteria</taxon>
        <taxon>Bacillati</taxon>
        <taxon>Actinomycetota</taxon>
        <taxon>Actinomycetes</taxon>
        <taxon>Micrococcales</taxon>
        <taxon>Microbacteriaceae</taxon>
        <taxon>Microbacterium</taxon>
    </lineage>
</organism>
<dbReference type="InterPro" id="IPR029058">
    <property type="entry name" value="AB_hydrolase_fold"/>
</dbReference>
<gene>
    <name evidence="1" type="ORF">GCM10025863_10610</name>
</gene>